<organism evidence="2 3">
    <name type="scientific">Cylicocyclus nassatus</name>
    <name type="common">Nematode worm</name>
    <dbReference type="NCBI Taxonomy" id="53992"/>
    <lineage>
        <taxon>Eukaryota</taxon>
        <taxon>Metazoa</taxon>
        <taxon>Ecdysozoa</taxon>
        <taxon>Nematoda</taxon>
        <taxon>Chromadorea</taxon>
        <taxon>Rhabditida</taxon>
        <taxon>Rhabditina</taxon>
        <taxon>Rhabditomorpha</taxon>
        <taxon>Strongyloidea</taxon>
        <taxon>Strongylidae</taxon>
        <taxon>Cylicocyclus</taxon>
    </lineage>
</organism>
<protein>
    <recommendedName>
        <fullName evidence="1">MKRN2 opposite strand protein-like C-terminal domain-containing protein</fullName>
    </recommendedName>
</protein>
<evidence type="ECO:0000313" key="3">
    <source>
        <dbReference type="Proteomes" id="UP001176961"/>
    </source>
</evidence>
<dbReference type="PANTHER" id="PTHR33963">
    <property type="entry name" value="MKRN2 OPPOSITE STRAND PROTEIN"/>
    <property type="match status" value="1"/>
</dbReference>
<dbReference type="Pfam" id="PF16044">
    <property type="entry name" value="DUF4796_C"/>
    <property type="match status" value="1"/>
</dbReference>
<sequence length="219" mass="25716">MELGRLTHDRCNAKFTVRLGYTLRKCPVCGVCFDVRYRLSDSSIKCEALPCPFRKQNSITCAIVIKPTYRTFLEYKMGDDLHIGISDSHSTVHSFWLNGISSENTGWDGSIVLCQFNHDKRFEQILMYFIYAYSRRFRGQSYDDMMWNCFDFVIEFMRFMDFVYLTKANFVSEFVEKELRTAIHSRKALPLICGSDWNVVPGFLRHIRTYSSCRWMIGA</sequence>
<dbReference type="Proteomes" id="UP001176961">
    <property type="component" value="Unassembled WGS sequence"/>
</dbReference>
<evidence type="ECO:0000259" key="1">
    <source>
        <dbReference type="Pfam" id="PF16044"/>
    </source>
</evidence>
<dbReference type="InterPro" id="IPR032016">
    <property type="entry name" value="MKRN2OS-like"/>
</dbReference>
<gene>
    <name evidence="2" type="ORF">CYNAS_LOCUS20537</name>
</gene>
<evidence type="ECO:0000313" key="2">
    <source>
        <dbReference type="EMBL" id="CAJ0608554.1"/>
    </source>
</evidence>
<comment type="caution">
    <text evidence="2">The sequence shown here is derived from an EMBL/GenBank/DDBJ whole genome shotgun (WGS) entry which is preliminary data.</text>
</comment>
<dbReference type="InterPro" id="IPR053921">
    <property type="entry name" value="MKRN2OS-like_C"/>
</dbReference>
<proteinExistence type="predicted"/>
<feature type="domain" description="MKRN2 opposite strand protein-like C-terminal" evidence="1">
    <location>
        <begin position="49"/>
        <end position="183"/>
    </location>
</feature>
<dbReference type="AlphaFoldDB" id="A0AA36MCZ5"/>
<accession>A0AA36MCZ5</accession>
<dbReference type="PANTHER" id="PTHR33963:SF2">
    <property type="entry name" value="MKRN2 OPPOSITE STRAND PROTEIN"/>
    <property type="match status" value="1"/>
</dbReference>
<name>A0AA36MCZ5_CYLNA</name>
<dbReference type="EMBL" id="CATQJL010000316">
    <property type="protein sequence ID" value="CAJ0608554.1"/>
    <property type="molecule type" value="Genomic_DNA"/>
</dbReference>
<reference evidence="2" key="1">
    <citation type="submission" date="2023-07" db="EMBL/GenBank/DDBJ databases">
        <authorList>
            <consortium name="CYATHOMIX"/>
        </authorList>
    </citation>
    <scope>NUCLEOTIDE SEQUENCE</scope>
    <source>
        <strain evidence="2">N/A</strain>
    </source>
</reference>
<keyword evidence="3" id="KW-1185">Reference proteome</keyword>